<dbReference type="EMBL" id="JARK01001626">
    <property type="protein sequence ID" value="EYB85802.1"/>
    <property type="molecule type" value="Genomic_DNA"/>
</dbReference>
<reference evidence="2" key="1">
    <citation type="journal article" date="2015" name="Nat. Genet.">
        <title>The genome and transcriptome of the zoonotic hookworm Ancylostoma ceylanicum identify infection-specific gene families.</title>
        <authorList>
            <person name="Schwarz E.M."/>
            <person name="Hu Y."/>
            <person name="Antoshechkin I."/>
            <person name="Miller M.M."/>
            <person name="Sternberg P.W."/>
            <person name="Aroian R.V."/>
        </authorList>
    </citation>
    <scope>NUCLEOTIDE SEQUENCE</scope>
    <source>
        <strain evidence="2">HY135</strain>
    </source>
</reference>
<keyword evidence="2" id="KW-1185">Reference proteome</keyword>
<dbReference type="AlphaFoldDB" id="A0A016S613"/>
<sequence length="67" mass="7353">MIASTPEKSISLVNKLSREGEFAADSDLHNEISWSRIHSEFPTSQQVTPAAYRSCNCANGMSASKHQ</sequence>
<name>A0A016S613_9BILA</name>
<protein>
    <submittedName>
        <fullName evidence="1">Uncharacterized protein</fullName>
    </submittedName>
</protein>
<proteinExistence type="predicted"/>
<evidence type="ECO:0000313" key="1">
    <source>
        <dbReference type="EMBL" id="EYB85802.1"/>
    </source>
</evidence>
<accession>A0A016S613</accession>
<organism evidence="1 2">
    <name type="scientific">Ancylostoma ceylanicum</name>
    <dbReference type="NCBI Taxonomy" id="53326"/>
    <lineage>
        <taxon>Eukaryota</taxon>
        <taxon>Metazoa</taxon>
        <taxon>Ecdysozoa</taxon>
        <taxon>Nematoda</taxon>
        <taxon>Chromadorea</taxon>
        <taxon>Rhabditida</taxon>
        <taxon>Rhabditina</taxon>
        <taxon>Rhabditomorpha</taxon>
        <taxon>Strongyloidea</taxon>
        <taxon>Ancylostomatidae</taxon>
        <taxon>Ancylostomatinae</taxon>
        <taxon>Ancylostoma</taxon>
    </lineage>
</organism>
<comment type="caution">
    <text evidence="1">The sequence shown here is derived from an EMBL/GenBank/DDBJ whole genome shotgun (WGS) entry which is preliminary data.</text>
</comment>
<dbReference type="Proteomes" id="UP000024635">
    <property type="component" value="Unassembled WGS sequence"/>
</dbReference>
<gene>
    <name evidence="1" type="primary">Acey_s0290.g1529</name>
    <name evidence="1" type="ORF">Y032_0290g1529</name>
</gene>
<evidence type="ECO:0000313" key="2">
    <source>
        <dbReference type="Proteomes" id="UP000024635"/>
    </source>
</evidence>